<feature type="signal peptide" evidence="2">
    <location>
        <begin position="1"/>
        <end position="29"/>
    </location>
</feature>
<accession>A0A3N0I372</accession>
<evidence type="ECO:0000313" key="3">
    <source>
        <dbReference type="EMBL" id="RNM31443.1"/>
    </source>
</evidence>
<evidence type="ECO:0000256" key="2">
    <source>
        <dbReference type="SAM" id="SignalP"/>
    </source>
</evidence>
<reference evidence="3 4" key="1">
    <citation type="submission" date="2018-11" db="EMBL/GenBank/DDBJ databases">
        <title>Clostridium sp. nov., a member of the family Erysipelotrichaceae isolated from pig faeces.</title>
        <authorList>
            <person name="Chang Y.-H."/>
        </authorList>
    </citation>
    <scope>NUCLEOTIDE SEQUENCE [LARGE SCALE GENOMIC DNA]</scope>
    <source>
        <strain evidence="3 4">YH-panp20</strain>
    </source>
</reference>
<comment type="caution">
    <text evidence="3">The sequence shown here is derived from an EMBL/GenBank/DDBJ whole genome shotgun (WGS) entry which is preliminary data.</text>
</comment>
<feature type="region of interest" description="Disordered" evidence="1">
    <location>
        <begin position="269"/>
        <end position="320"/>
    </location>
</feature>
<gene>
    <name evidence="3" type="ORF">EDX97_02485</name>
</gene>
<keyword evidence="4" id="KW-1185">Reference proteome</keyword>
<feature type="compositionally biased region" description="Low complexity" evidence="1">
    <location>
        <begin position="41"/>
        <end position="53"/>
    </location>
</feature>
<dbReference type="RefSeq" id="WP_128519603.1">
    <property type="nucleotide sequence ID" value="NZ_RJQC01000001.1"/>
</dbReference>
<feature type="compositionally biased region" description="Low complexity" evidence="1">
    <location>
        <begin position="274"/>
        <end position="320"/>
    </location>
</feature>
<dbReference type="Proteomes" id="UP000276568">
    <property type="component" value="Unassembled WGS sequence"/>
</dbReference>
<organism evidence="3 4">
    <name type="scientific">Absicoccus porci</name>
    <dbReference type="NCBI Taxonomy" id="2486576"/>
    <lineage>
        <taxon>Bacteria</taxon>
        <taxon>Bacillati</taxon>
        <taxon>Bacillota</taxon>
        <taxon>Erysipelotrichia</taxon>
        <taxon>Erysipelotrichales</taxon>
        <taxon>Erysipelotrichaceae</taxon>
        <taxon>Absicoccus</taxon>
    </lineage>
</organism>
<sequence length="354" mass="38211">MEKKTCHALYAAAAAALLFGLTPATKILADEITPTDEIKAEQTTQETTTDETTPVVNEENPNVSATPVQTEDEQKTYSLTLDNSMPGVTVPKMTNYTSGKETPLPVLKKDGMKFNGWIYFIDGDMHRTNSIPANVKGDLACYAAWKADYRITNGKDQKWTKGSNTPLTIKINSVHGNFYTLSINGKVLNTDDYKYSYINVNNGNMDGYDFYDNYFNDGTIIQIQPSYLESLPVGQPFNLHIVYGYPKEVLTGPLMVDCEVDGTLTVTPAQSVDNTKTTPSTSSNTASSTTANMTSPNAKMSATNTSSTTTTTQTSTDVSSVDTGVANHSGSLIGAALISALGALGLPILKKRNQ</sequence>
<dbReference type="AlphaFoldDB" id="A0A3N0I372"/>
<evidence type="ECO:0008006" key="5">
    <source>
        <dbReference type="Google" id="ProtNLM"/>
    </source>
</evidence>
<keyword evidence="2" id="KW-0732">Signal</keyword>
<feature type="region of interest" description="Disordered" evidence="1">
    <location>
        <begin position="37"/>
        <end position="72"/>
    </location>
</feature>
<protein>
    <recommendedName>
        <fullName evidence="5">LPXTG cell wall anchor domain-containing protein</fullName>
    </recommendedName>
</protein>
<evidence type="ECO:0000313" key="4">
    <source>
        <dbReference type="Proteomes" id="UP000276568"/>
    </source>
</evidence>
<dbReference type="EMBL" id="RJQC01000001">
    <property type="protein sequence ID" value="RNM31443.1"/>
    <property type="molecule type" value="Genomic_DNA"/>
</dbReference>
<proteinExistence type="predicted"/>
<feature type="compositionally biased region" description="Polar residues" evidence="1">
    <location>
        <begin position="59"/>
        <end position="69"/>
    </location>
</feature>
<feature type="chain" id="PRO_5018053291" description="LPXTG cell wall anchor domain-containing protein" evidence="2">
    <location>
        <begin position="30"/>
        <end position="354"/>
    </location>
</feature>
<evidence type="ECO:0000256" key="1">
    <source>
        <dbReference type="SAM" id="MobiDB-lite"/>
    </source>
</evidence>
<name>A0A3N0I372_9FIRM</name>